<dbReference type="Proteomes" id="UP001059745">
    <property type="component" value="Chromosome 1"/>
</dbReference>
<name>A0AB38TMX8_BURGA</name>
<keyword evidence="1" id="KW-0067">ATP-binding</keyword>
<keyword evidence="1" id="KW-0547">Nucleotide-binding</keyword>
<dbReference type="Gene3D" id="3.40.50.300">
    <property type="entry name" value="P-loop containing nucleotide triphosphate hydrolases"/>
    <property type="match status" value="1"/>
</dbReference>
<dbReference type="Pfam" id="PF05673">
    <property type="entry name" value="DUF815"/>
    <property type="match status" value="1"/>
</dbReference>
<accession>A0AB38TMX8</accession>
<dbReference type="InterPro" id="IPR027417">
    <property type="entry name" value="P-loop_NTPase"/>
</dbReference>
<dbReference type="InterPro" id="IPR008533">
    <property type="entry name" value="DUF815"/>
</dbReference>
<proteinExistence type="predicted"/>
<protein>
    <submittedName>
        <fullName evidence="1">ATP-binding protein</fullName>
    </submittedName>
</protein>
<reference evidence="1" key="1">
    <citation type="submission" date="2022-09" db="EMBL/GenBank/DDBJ databases">
        <title>Genomic of Burkholderia gladioli.</title>
        <authorList>
            <person name="Wu H."/>
        </authorList>
    </citation>
    <scope>NUCLEOTIDE SEQUENCE</scope>
    <source>
        <strain evidence="1">ZN-S4</strain>
    </source>
</reference>
<dbReference type="RefSeq" id="WP_226285144.1">
    <property type="nucleotide sequence ID" value="NZ_CP104214.1"/>
</dbReference>
<dbReference type="AlphaFoldDB" id="A0AB38TMX8"/>
<sequence>MTRDELQMTDPRTMQTTMSDQDVSRLTQAIDRLTASLNQLAGGGEAWAATAVPDALAYRWHRDRGLFARSGLMPIRTPRLISFGSLQNIDRHIERLRQNTLQFVTGRPANNVLMTGARGTGKSSLVRACLEQFHDQGLRLVEVEKQHLEDLPEIVALVGHKDGKYLVFCDDLSFEEGEHGYKGLKTVLDGSTAAPSSNVLVYATSNRRHMVNERASDNLERMRDEHGDMHPGDTVEEKVSLSDRFGLHLHFYGFTEDQYLAVASHWLGTYGIDLRGDDGIRTAALQWALERGARSGRVALQFAKDYAGRQMSAAAMPAA</sequence>
<dbReference type="EMBL" id="CP104214">
    <property type="protein sequence ID" value="UWX68962.1"/>
    <property type="molecule type" value="Genomic_DNA"/>
</dbReference>
<dbReference type="GO" id="GO:0005524">
    <property type="term" value="F:ATP binding"/>
    <property type="evidence" value="ECO:0007669"/>
    <property type="project" value="UniProtKB-KW"/>
</dbReference>
<gene>
    <name evidence="1" type="ORF">NYZ96_12035</name>
</gene>
<evidence type="ECO:0000313" key="1">
    <source>
        <dbReference type="EMBL" id="UWX68962.1"/>
    </source>
</evidence>
<dbReference type="PANTHER" id="PTHR42935">
    <property type="entry name" value="SLR0930 PROTEIN"/>
    <property type="match status" value="1"/>
</dbReference>
<evidence type="ECO:0000313" key="2">
    <source>
        <dbReference type="Proteomes" id="UP001059745"/>
    </source>
</evidence>
<dbReference type="SUPFAM" id="SSF52540">
    <property type="entry name" value="P-loop containing nucleoside triphosphate hydrolases"/>
    <property type="match status" value="1"/>
</dbReference>
<organism evidence="1 2">
    <name type="scientific">Burkholderia gladioli</name>
    <name type="common">Pseudomonas marginata</name>
    <name type="synonym">Phytomonas marginata</name>
    <dbReference type="NCBI Taxonomy" id="28095"/>
    <lineage>
        <taxon>Bacteria</taxon>
        <taxon>Pseudomonadati</taxon>
        <taxon>Pseudomonadota</taxon>
        <taxon>Betaproteobacteria</taxon>
        <taxon>Burkholderiales</taxon>
        <taxon>Burkholderiaceae</taxon>
        <taxon>Burkholderia</taxon>
    </lineage>
</organism>
<dbReference type="PANTHER" id="PTHR42935:SF1">
    <property type="entry name" value="SLR0930 PROTEIN"/>
    <property type="match status" value="1"/>
</dbReference>